<proteinExistence type="predicted"/>
<feature type="region of interest" description="Disordered" evidence="1">
    <location>
        <begin position="1"/>
        <end position="48"/>
    </location>
</feature>
<dbReference type="EMBL" id="MU072396">
    <property type="protein sequence ID" value="KAF5825605.1"/>
    <property type="molecule type" value="Genomic_DNA"/>
</dbReference>
<sequence length="94" mass="10037">MHRNLQEPVAEHERGNAPACDPALAPAAGKAQKGTGNGGNGKGSHSHSFASSQVYFKRQLLARTVEGREVDLLTITDHHGAADEYESMPPAPHR</sequence>
<accession>A0ABQ7FSX7</accession>
<dbReference type="Proteomes" id="UP000815325">
    <property type="component" value="Unassembled WGS sequence"/>
</dbReference>
<evidence type="ECO:0008006" key="4">
    <source>
        <dbReference type="Google" id="ProtNLM"/>
    </source>
</evidence>
<protein>
    <recommendedName>
        <fullName evidence="4">Encoded protein</fullName>
    </recommendedName>
</protein>
<evidence type="ECO:0000313" key="2">
    <source>
        <dbReference type="EMBL" id="KAF5825605.1"/>
    </source>
</evidence>
<organism evidence="2 3">
    <name type="scientific">Dunaliella salina</name>
    <name type="common">Green alga</name>
    <name type="synonym">Protococcus salinus</name>
    <dbReference type="NCBI Taxonomy" id="3046"/>
    <lineage>
        <taxon>Eukaryota</taxon>
        <taxon>Viridiplantae</taxon>
        <taxon>Chlorophyta</taxon>
        <taxon>core chlorophytes</taxon>
        <taxon>Chlorophyceae</taxon>
        <taxon>CS clade</taxon>
        <taxon>Chlamydomonadales</taxon>
        <taxon>Dunaliellaceae</taxon>
        <taxon>Dunaliella</taxon>
    </lineage>
</organism>
<gene>
    <name evidence="2" type="ORF">DUNSADRAFT_8158</name>
</gene>
<name>A0ABQ7FSX7_DUNSA</name>
<evidence type="ECO:0000313" key="3">
    <source>
        <dbReference type="Proteomes" id="UP000815325"/>
    </source>
</evidence>
<keyword evidence="3" id="KW-1185">Reference proteome</keyword>
<comment type="caution">
    <text evidence="2">The sequence shown here is derived from an EMBL/GenBank/DDBJ whole genome shotgun (WGS) entry which is preliminary data.</text>
</comment>
<reference evidence="2" key="1">
    <citation type="submission" date="2017-08" db="EMBL/GenBank/DDBJ databases">
        <authorList>
            <person name="Polle J.E."/>
            <person name="Barry K."/>
            <person name="Cushman J."/>
            <person name="Schmutz J."/>
            <person name="Tran D."/>
            <person name="Hathwaick L.T."/>
            <person name="Yim W.C."/>
            <person name="Jenkins J."/>
            <person name="Mckie-Krisberg Z.M."/>
            <person name="Prochnik S."/>
            <person name="Lindquist E."/>
            <person name="Dockter R.B."/>
            <person name="Adam C."/>
            <person name="Molina H."/>
            <person name="Bunkerborg J."/>
            <person name="Jin E."/>
            <person name="Buchheim M."/>
            <person name="Magnuson J."/>
        </authorList>
    </citation>
    <scope>NUCLEOTIDE SEQUENCE</scope>
    <source>
        <strain evidence="2">CCAP 19/18</strain>
    </source>
</reference>
<evidence type="ECO:0000256" key="1">
    <source>
        <dbReference type="SAM" id="MobiDB-lite"/>
    </source>
</evidence>
<feature type="compositionally biased region" description="Low complexity" evidence="1">
    <location>
        <begin position="17"/>
        <end position="34"/>
    </location>
</feature>